<evidence type="ECO:0000256" key="6">
    <source>
        <dbReference type="SAM" id="MobiDB-lite"/>
    </source>
</evidence>
<evidence type="ECO:0000259" key="7">
    <source>
        <dbReference type="PROSITE" id="PS50011"/>
    </source>
</evidence>
<dbReference type="PROSITE" id="PS00107">
    <property type="entry name" value="PROTEIN_KINASE_ATP"/>
    <property type="match status" value="1"/>
</dbReference>
<dbReference type="PANTHER" id="PTHR43289">
    <property type="entry name" value="MITOGEN-ACTIVATED PROTEIN KINASE KINASE KINASE 20-RELATED"/>
    <property type="match status" value="1"/>
</dbReference>
<dbReference type="RefSeq" id="WP_283432756.1">
    <property type="nucleotide sequence ID" value="NZ_FXUG01000005.1"/>
</dbReference>
<dbReference type="InterPro" id="IPR008271">
    <property type="entry name" value="Ser/Thr_kinase_AS"/>
</dbReference>
<dbReference type="InterPro" id="IPR017441">
    <property type="entry name" value="Protein_kinase_ATP_BS"/>
</dbReference>
<evidence type="ECO:0000256" key="4">
    <source>
        <dbReference type="ARBA" id="ARBA00022840"/>
    </source>
</evidence>
<feature type="compositionally biased region" description="Polar residues" evidence="6">
    <location>
        <begin position="514"/>
        <end position="524"/>
    </location>
</feature>
<dbReference type="Pfam" id="PF00069">
    <property type="entry name" value="Pkinase"/>
    <property type="match status" value="1"/>
</dbReference>
<reference evidence="8 9" key="1">
    <citation type="submission" date="2017-05" db="EMBL/GenBank/DDBJ databases">
        <authorList>
            <person name="Varghese N."/>
            <person name="Submissions S."/>
        </authorList>
    </citation>
    <scope>NUCLEOTIDE SEQUENCE [LARGE SCALE GENOMIC DNA]</scope>
    <source>
        <strain evidence="8 9">DSM 25457</strain>
    </source>
</reference>
<dbReference type="Proteomes" id="UP001158067">
    <property type="component" value="Unassembled WGS sequence"/>
</dbReference>
<evidence type="ECO:0000256" key="1">
    <source>
        <dbReference type="ARBA" id="ARBA00022679"/>
    </source>
</evidence>
<dbReference type="CDD" id="cd14014">
    <property type="entry name" value="STKc_PknB_like"/>
    <property type="match status" value="1"/>
</dbReference>
<evidence type="ECO:0000256" key="5">
    <source>
        <dbReference type="PROSITE-ProRule" id="PRU10141"/>
    </source>
</evidence>
<name>A0ABY1Q2L1_9BACT</name>
<accession>A0ABY1Q2L1</accession>
<sequence>MKCEKIVFEDLLLANEDIESHDPEIVRHLESCTQCQTHLAGLAANDQQWGDAQHWLSGGGDQDPEYTESLETRERWKRPYAWSDAMAESLLSAPSHPELLGRIGRYDVERLIGSGGMGVVFKAYDTELNRPVAVKLLAPYLASSGAARSRFAREARAAAAVVDDHVVPIHNVETDNQQPFLVMKFIAGGSLQQRLDRDGPLEFCVVLRIGMHAAKGLAAAHCQGLIHRDVKPSNILLDEGVERSLLTDFGLARATDDASLTRSGFHPGTPHYMSPEQVRGEAIDARSDLFGLGCVLYAMCTGHPPFRSETSYAVLRRITDDPPRPIRESNPDIPIWLEHIVMKLLGKNADDRFDSAEHVAGILKDCLAHVQQPTTTPLPDAIASLSSGRSRIPPVFKLAAAASFAFSLIFASVLIVLELNKGTLIIKSEADDIPIRIIHNDEVIERLTVSQNATETRVAAGKYLVEVDGEFTDLIVQNGVVAIKRGENEIVRISHLDSQDVDSASRRSSKESVDNSSGPPFSRTGTVAFGGVVWGEDRSRPPVAIQNITGAKRYDITAIKHAKVHLCRVTVPQTIGASKEVDLIKTFGTDELGRFNGLIPSEHAGLLERDPHEPYLTLVAEADGYVGYSMAHRSENWNNAMNFTLVPDEQIITGTIFETDGRPAKSVRVKIVEVWRSQVGLLDTWLGQASSQRPDCKLSKYAFGSTFYRELDSLHGNSIDTLQNAVTDEDGQFSLRGAGPNDILILEIEGKGIPRSWLWMIGRDIDRVYLPLQSGDCGVFYGKTFVHRPSQDTERSGPVHFGPAMKESPIGSTHDVEFIPGKSELTPGDRADLRTPTGIELEIRKVLSNIDAMNRLEDSDTASRPRSVRWGRELQSLVNYGVDAVPSIVRKLDETDDDRMIATLAFALRAIGDKRAVPALIRAIPRTSVPRIKCNWIQSNSIFDEEFVEFFRRHKFKGQGGAIGCSDASTELSRALSALTSQTFGFGRVFAKGVPKQIYLQQKKLHQDAEVWAKWWDANSADLVDDADFQLTRLPGIGLKAPEPIGPNELLAEAFWRTSNQLQSIPLVADKSSTARTAFLDLDTGCTAPVPEQWRGRALSELDRANLFEWAKENGFDVACDAYEGSDGESHHALRGIALEAWQIDDGQLTDLSLQYVELSSDYVSIDDLTSTGRKTTDDWLLSFDVEKGELDPTAMAFLMCLTSEGSPILLHVGAEITEIAPPDAVISSADLYRQSGFVEGRKLEIRLFDVVGLDHRN</sequence>
<evidence type="ECO:0000313" key="8">
    <source>
        <dbReference type="EMBL" id="SMP57385.1"/>
    </source>
</evidence>
<dbReference type="SUPFAM" id="SSF56112">
    <property type="entry name" value="Protein kinase-like (PK-like)"/>
    <property type="match status" value="1"/>
</dbReference>
<evidence type="ECO:0000256" key="2">
    <source>
        <dbReference type="ARBA" id="ARBA00022741"/>
    </source>
</evidence>
<dbReference type="PROSITE" id="PS50011">
    <property type="entry name" value="PROTEIN_KINASE_DOM"/>
    <property type="match status" value="1"/>
</dbReference>
<gene>
    <name evidence="8" type="ORF">SAMN06265222_105303</name>
</gene>
<dbReference type="InterPro" id="IPR000719">
    <property type="entry name" value="Prot_kinase_dom"/>
</dbReference>
<protein>
    <submittedName>
        <fullName evidence="8">Serine/threonine protein kinase</fullName>
    </submittedName>
</protein>
<dbReference type="Gene3D" id="3.30.200.20">
    <property type="entry name" value="Phosphorylase Kinase, domain 1"/>
    <property type="match status" value="1"/>
</dbReference>
<feature type="compositionally biased region" description="Basic and acidic residues" evidence="6">
    <location>
        <begin position="501"/>
        <end position="513"/>
    </location>
</feature>
<feature type="region of interest" description="Disordered" evidence="6">
    <location>
        <begin position="501"/>
        <end position="524"/>
    </location>
</feature>
<dbReference type="EMBL" id="FXUG01000005">
    <property type="protein sequence ID" value="SMP57385.1"/>
    <property type="molecule type" value="Genomic_DNA"/>
</dbReference>
<evidence type="ECO:0000256" key="3">
    <source>
        <dbReference type="ARBA" id="ARBA00022777"/>
    </source>
</evidence>
<feature type="binding site" evidence="5">
    <location>
        <position position="135"/>
    </location>
    <ligand>
        <name>ATP</name>
        <dbReference type="ChEBI" id="CHEBI:30616"/>
    </ligand>
</feature>
<keyword evidence="8" id="KW-0723">Serine/threonine-protein kinase</keyword>
<keyword evidence="4 5" id="KW-0067">ATP-binding</keyword>
<evidence type="ECO:0000313" key="9">
    <source>
        <dbReference type="Proteomes" id="UP001158067"/>
    </source>
</evidence>
<dbReference type="GO" id="GO:0004674">
    <property type="term" value="F:protein serine/threonine kinase activity"/>
    <property type="evidence" value="ECO:0007669"/>
    <property type="project" value="UniProtKB-KW"/>
</dbReference>
<dbReference type="PROSITE" id="PS00108">
    <property type="entry name" value="PROTEIN_KINASE_ST"/>
    <property type="match status" value="1"/>
</dbReference>
<organism evidence="8 9">
    <name type="scientific">Neorhodopirellula lusitana</name>
    <dbReference type="NCBI Taxonomy" id="445327"/>
    <lineage>
        <taxon>Bacteria</taxon>
        <taxon>Pseudomonadati</taxon>
        <taxon>Planctomycetota</taxon>
        <taxon>Planctomycetia</taxon>
        <taxon>Pirellulales</taxon>
        <taxon>Pirellulaceae</taxon>
        <taxon>Neorhodopirellula</taxon>
    </lineage>
</organism>
<feature type="domain" description="Protein kinase" evidence="7">
    <location>
        <begin position="106"/>
        <end position="367"/>
    </location>
</feature>
<dbReference type="SMART" id="SM00220">
    <property type="entry name" value="S_TKc"/>
    <property type="match status" value="1"/>
</dbReference>
<dbReference type="Gene3D" id="1.10.510.10">
    <property type="entry name" value="Transferase(Phosphotransferase) domain 1"/>
    <property type="match status" value="1"/>
</dbReference>
<keyword evidence="3 8" id="KW-0418">Kinase</keyword>
<keyword evidence="1" id="KW-0808">Transferase</keyword>
<keyword evidence="9" id="KW-1185">Reference proteome</keyword>
<dbReference type="PANTHER" id="PTHR43289:SF6">
    <property type="entry name" value="SERINE_THREONINE-PROTEIN KINASE NEKL-3"/>
    <property type="match status" value="1"/>
</dbReference>
<comment type="caution">
    <text evidence="8">The sequence shown here is derived from an EMBL/GenBank/DDBJ whole genome shotgun (WGS) entry which is preliminary data.</text>
</comment>
<proteinExistence type="predicted"/>
<keyword evidence="2 5" id="KW-0547">Nucleotide-binding</keyword>
<dbReference type="InterPro" id="IPR011009">
    <property type="entry name" value="Kinase-like_dom_sf"/>
</dbReference>